<sequence>MAILHFKTLQCNTEISYFILIQDNISVKIRKLSDDLLEVNINIIDWQTCKELISHVSKVTERMICAGNLNGGLDTCQGDSGGPLELNGTLIGVVSWGDSCGKPNAPGAYTKVSDFVTWINENINI</sequence>
<keyword evidence="8" id="KW-1185">Reference proteome</keyword>
<proteinExistence type="inferred from homology"/>
<dbReference type="GO" id="GO:0005615">
    <property type="term" value="C:extracellular space"/>
    <property type="evidence" value="ECO:0007669"/>
    <property type="project" value="TreeGrafter"/>
</dbReference>
<dbReference type="GO" id="GO:0004252">
    <property type="term" value="F:serine-type endopeptidase activity"/>
    <property type="evidence" value="ECO:0007669"/>
    <property type="project" value="InterPro"/>
</dbReference>
<gene>
    <name evidence="7" type="ORF">DIABBA_LOCUS1539</name>
</gene>
<keyword evidence="3" id="KW-0720">Serine protease</keyword>
<dbReference type="InterPro" id="IPR009003">
    <property type="entry name" value="Peptidase_S1_PA"/>
</dbReference>
<name>A0A9N9SLY4_DIABA</name>
<keyword evidence="2" id="KW-0378">Hydrolase</keyword>
<organism evidence="7 8">
    <name type="scientific">Diabrotica balteata</name>
    <name type="common">Banded cucumber beetle</name>
    <dbReference type="NCBI Taxonomy" id="107213"/>
    <lineage>
        <taxon>Eukaryota</taxon>
        <taxon>Metazoa</taxon>
        <taxon>Ecdysozoa</taxon>
        <taxon>Arthropoda</taxon>
        <taxon>Hexapoda</taxon>
        <taxon>Insecta</taxon>
        <taxon>Pterygota</taxon>
        <taxon>Neoptera</taxon>
        <taxon>Endopterygota</taxon>
        <taxon>Coleoptera</taxon>
        <taxon>Polyphaga</taxon>
        <taxon>Cucujiformia</taxon>
        <taxon>Chrysomeloidea</taxon>
        <taxon>Chrysomelidae</taxon>
        <taxon>Galerucinae</taxon>
        <taxon>Diabroticina</taxon>
        <taxon>Diabroticites</taxon>
        <taxon>Diabrotica</taxon>
    </lineage>
</organism>
<comment type="similarity">
    <text evidence="5">Belongs to the peptidase S1 family. CLIP subfamily.</text>
</comment>
<dbReference type="InterPro" id="IPR050127">
    <property type="entry name" value="Serine_Proteases_S1"/>
</dbReference>
<keyword evidence="4" id="KW-1015">Disulfide bond</keyword>
<dbReference type="PANTHER" id="PTHR24264:SF54">
    <property type="entry name" value="PEPTIDASE S1 DOMAIN-CONTAINING PROTEIN"/>
    <property type="match status" value="1"/>
</dbReference>
<dbReference type="OrthoDB" id="6745777at2759"/>
<accession>A0A9N9SLY4</accession>
<dbReference type="PANTHER" id="PTHR24264">
    <property type="entry name" value="TRYPSIN-RELATED"/>
    <property type="match status" value="1"/>
</dbReference>
<evidence type="ECO:0000256" key="4">
    <source>
        <dbReference type="ARBA" id="ARBA00023157"/>
    </source>
</evidence>
<evidence type="ECO:0000313" key="8">
    <source>
        <dbReference type="Proteomes" id="UP001153709"/>
    </source>
</evidence>
<dbReference type="Proteomes" id="UP001153709">
    <property type="component" value="Chromosome 1"/>
</dbReference>
<dbReference type="PROSITE" id="PS50240">
    <property type="entry name" value="TRYPSIN_DOM"/>
    <property type="match status" value="1"/>
</dbReference>
<evidence type="ECO:0000256" key="5">
    <source>
        <dbReference type="ARBA" id="ARBA00024195"/>
    </source>
</evidence>
<dbReference type="FunFam" id="2.40.10.10:FF:000002">
    <property type="entry name" value="Transmembrane protease serine"/>
    <property type="match status" value="1"/>
</dbReference>
<feature type="domain" description="Peptidase S1" evidence="6">
    <location>
        <begin position="1"/>
        <end position="124"/>
    </location>
</feature>
<dbReference type="SUPFAM" id="SSF50494">
    <property type="entry name" value="Trypsin-like serine proteases"/>
    <property type="match status" value="1"/>
</dbReference>
<evidence type="ECO:0000259" key="6">
    <source>
        <dbReference type="PROSITE" id="PS50240"/>
    </source>
</evidence>
<dbReference type="SMART" id="SM00020">
    <property type="entry name" value="Tryp_SPc"/>
    <property type="match status" value="1"/>
</dbReference>
<dbReference type="EMBL" id="OU898276">
    <property type="protein sequence ID" value="CAG9827550.1"/>
    <property type="molecule type" value="Genomic_DNA"/>
</dbReference>
<reference evidence="7" key="1">
    <citation type="submission" date="2022-01" db="EMBL/GenBank/DDBJ databases">
        <authorList>
            <person name="King R."/>
        </authorList>
    </citation>
    <scope>NUCLEOTIDE SEQUENCE</scope>
</reference>
<dbReference type="AlphaFoldDB" id="A0A9N9SLY4"/>
<evidence type="ECO:0000256" key="2">
    <source>
        <dbReference type="ARBA" id="ARBA00022801"/>
    </source>
</evidence>
<dbReference type="InterPro" id="IPR001254">
    <property type="entry name" value="Trypsin_dom"/>
</dbReference>
<dbReference type="Pfam" id="PF00089">
    <property type="entry name" value="Trypsin"/>
    <property type="match status" value="1"/>
</dbReference>
<keyword evidence="1" id="KW-0645">Protease</keyword>
<dbReference type="InterPro" id="IPR043504">
    <property type="entry name" value="Peptidase_S1_PA_chymotrypsin"/>
</dbReference>
<dbReference type="Gene3D" id="2.40.10.10">
    <property type="entry name" value="Trypsin-like serine proteases"/>
    <property type="match status" value="1"/>
</dbReference>
<protein>
    <recommendedName>
        <fullName evidence="6">Peptidase S1 domain-containing protein</fullName>
    </recommendedName>
</protein>
<evidence type="ECO:0000256" key="1">
    <source>
        <dbReference type="ARBA" id="ARBA00022670"/>
    </source>
</evidence>
<evidence type="ECO:0000313" key="7">
    <source>
        <dbReference type="EMBL" id="CAG9827550.1"/>
    </source>
</evidence>
<dbReference type="CDD" id="cd00190">
    <property type="entry name" value="Tryp_SPc"/>
    <property type="match status" value="1"/>
</dbReference>
<evidence type="ECO:0000256" key="3">
    <source>
        <dbReference type="ARBA" id="ARBA00022825"/>
    </source>
</evidence>
<dbReference type="GO" id="GO:0006508">
    <property type="term" value="P:proteolysis"/>
    <property type="evidence" value="ECO:0007669"/>
    <property type="project" value="UniProtKB-KW"/>
</dbReference>